<feature type="domain" description="Reverse transcriptase" evidence="3">
    <location>
        <begin position="672"/>
        <end position="928"/>
    </location>
</feature>
<dbReference type="Pfam" id="PF13472">
    <property type="entry name" value="Lipase_GDSL_2"/>
    <property type="match status" value="1"/>
</dbReference>
<dbReference type="InterPro" id="IPR013830">
    <property type="entry name" value="SGNH_hydro"/>
</dbReference>
<name>A0ABD0MHM1_CIRMR</name>
<evidence type="ECO:0000256" key="1">
    <source>
        <dbReference type="SAM" id="Coils"/>
    </source>
</evidence>
<sequence length="998" mass="112668">MASSPFLVTCITCHMYSLSISVGSEGFTCDKCREIVRLTEKISELETRIQTLIEDSKNARALDTALDATSLGSPVHCSVPVTSPLQQGNWVTVRRHSRGSKHRSSVPIRTSNRFSPLSDAPTEKPDESALVIGDSIVRNVKIETPATIVQCLPGARAPDILANLKVLANAKRKFSKIVIHVGTNDVRLRQSEITKNNVKEVCELASTMSDTVICSGPLPAYRGDEIHSRLSSLNGWMSKWCPQNNIGFIDNWTSFWGRPDLLKRDGLHPSRGGAALLSSNMAYSLRQTDWLIRPSASRLTSPKSVNSQHIETLTPRYHAIETVSVPRARQYKRHKVLIVGDFNIHVDIENDALAAAFTDILNSIGVRQHVSGPTHCRNHTLDLILSHGIDVNAVEILQQSDDISDHYLVSRILQITKTVNSTPYYKYGRTITSTTKDCFLSNLPDLSEFLSMSNSSEKLDDVTETIDSLFSRTLDTVAPLRLRKIKENCPTPWYNEHTRALKRAARKMERSWRKTKLEVFRTAWRECTLSYRKALKSARSDYFSTLLEENKHNPRYLFNTVAKLTKNKEPTGTDCAHQHSSNDFMNYFTSKIDTIRDKIVTMQPSITVLHRIVRYRSPGEQFHSFSTIGQEELYKLVKSSKPTTCMLDPIPSRLLKDLLPDLIDPLLNIINSSLSLGYVPKTFKLAAIKPLIKKPQLDPNELTNYRPISNLPFLSKILEKVVSSQLSSFLQKYDICEDFQSGFRPYHSTETALIRVTNDLLLSSDRGCISLLVLLDLSAAFDTVDHNILLNRLENYVGISGSALAWFKSYLSDRHQFVVVNEKVSYRSQVQYGVPQGSVLGPLLFTLYMLPLGDIIRKYGVSFHCYADDTQLYISSRPGETTKKYDHISPVLSTLHWLPIKHRIDFKILLITYKALNGLAPQYLSELLSHYSPSRPLRSQNSGNLIIPRISKSTAGGRSFSYLAPKLWNNLPYNVRDADTLCQFKSRLKTHLFNLAYT</sequence>
<dbReference type="SUPFAM" id="SSF56672">
    <property type="entry name" value="DNA/RNA polymerases"/>
    <property type="match status" value="1"/>
</dbReference>
<reference evidence="4 5" key="1">
    <citation type="submission" date="2024-05" db="EMBL/GenBank/DDBJ databases">
        <title>Genome sequencing and assembly of Indian major carp, Cirrhinus mrigala (Hamilton, 1822).</title>
        <authorList>
            <person name="Mohindra V."/>
            <person name="Chowdhury L.M."/>
            <person name="Lal K."/>
            <person name="Jena J.K."/>
        </authorList>
    </citation>
    <scope>NUCLEOTIDE SEQUENCE [LARGE SCALE GENOMIC DNA]</scope>
    <source>
        <strain evidence="4">CM1030</strain>
        <tissue evidence="4">Blood</tissue>
    </source>
</reference>
<keyword evidence="5" id="KW-1185">Reference proteome</keyword>
<evidence type="ECO:0000313" key="5">
    <source>
        <dbReference type="Proteomes" id="UP001529510"/>
    </source>
</evidence>
<evidence type="ECO:0000259" key="3">
    <source>
        <dbReference type="PROSITE" id="PS50878"/>
    </source>
</evidence>
<dbReference type="SUPFAM" id="SSF52266">
    <property type="entry name" value="SGNH hydrolase"/>
    <property type="match status" value="1"/>
</dbReference>
<dbReference type="Gene3D" id="3.40.50.12700">
    <property type="match status" value="1"/>
</dbReference>
<protein>
    <recommendedName>
        <fullName evidence="3">Reverse transcriptase domain-containing protein</fullName>
    </recommendedName>
</protein>
<proteinExistence type="predicted"/>
<feature type="coiled-coil region" evidence="1">
    <location>
        <begin position="35"/>
        <end position="62"/>
    </location>
</feature>
<dbReference type="Gene3D" id="3.60.10.10">
    <property type="entry name" value="Endonuclease/exonuclease/phosphatase"/>
    <property type="match status" value="1"/>
</dbReference>
<dbReference type="CDD" id="cd01650">
    <property type="entry name" value="RT_nLTR_like"/>
    <property type="match status" value="1"/>
</dbReference>
<dbReference type="Gene3D" id="3.40.50.12690">
    <property type="match status" value="1"/>
</dbReference>
<dbReference type="InterPro" id="IPR043502">
    <property type="entry name" value="DNA/RNA_pol_sf"/>
</dbReference>
<evidence type="ECO:0000313" key="4">
    <source>
        <dbReference type="EMBL" id="KAL0147991.1"/>
    </source>
</evidence>
<accession>A0ABD0MHM1</accession>
<feature type="region of interest" description="Disordered" evidence="2">
    <location>
        <begin position="95"/>
        <end position="125"/>
    </location>
</feature>
<evidence type="ECO:0000256" key="2">
    <source>
        <dbReference type="SAM" id="MobiDB-lite"/>
    </source>
</evidence>
<dbReference type="InterPro" id="IPR000477">
    <property type="entry name" value="RT_dom"/>
</dbReference>
<dbReference type="InterPro" id="IPR036691">
    <property type="entry name" value="Endo/exonu/phosph_ase_sf"/>
</dbReference>
<gene>
    <name evidence="4" type="ORF">M9458_056718</name>
</gene>
<dbReference type="Proteomes" id="UP001529510">
    <property type="component" value="Unassembled WGS sequence"/>
</dbReference>
<feature type="compositionally biased region" description="Basic residues" evidence="2">
    <location>
        <begin position="95"/>
        <end position="104"/>
    </location>
</feature>
<dbReference type="SUPFAM" id="SSF56219">
    <property type="entry name" value="DNase I-like"/>
    <property type="match status" value="1"/>
</dbReference>
<comment type="caution">
    <text evidence="4">The sequence shown here is derived from an EMBL/GenBank/DDBJ whole genome shotgun (WGS) entry which is preliminary data.</text>
</comment>
<dbReference type="Pfam" id="PF00078">
    <property type="entry name" value="RVT_1"/>
    <property type="match status" value="1"/>
</dbReference>
<dbReference type="PANTHER" id="PTHR33332">
    <property type="entry name" value="REVERSE TRANSCRIPTASE DOMAIN-CONTAINING PROTEIN"/>
    <property type="match status" value="1"/>
</dbReference>
<dbReference type="PROSITE" id="PS50878">
    <property type="entry name" value="RT_POL"/>
    <property type="match status" value="1"/>
</dbReference>
<organism evidence="4 5">
    <name type="scientific">Cirrhinus mrigala</name>
    <name type="common">Mrigala</name>
    <dbReference type="NCBI Taxonomy" id="683832"/>
    <lineage>
        <taxon>Eukaryota</taxon>
        <taxon>Metazoa</taxon>
        <taxon>Chordata</taxon>
        <taxon>Craniata</taxon>
        <taxon>Vertebrata</taxon>
        <taxon>Euteleostomi</taxon>
        <taxon>Actinopterygii</taxon>
        <taxon>Neopterygii</taxon>
        <taxon>Teleostei</taxon>
        <taxon>Ostariophysi</taxon>
        <taxon>Cypriniformes</taxon>
        <taxon>Cyprinidae</taxon>
        <taxon>Labeoninae</taxon>
        <taxon>Labeonini</taxon>
        <taxon>Cirrhinus</taxon>
    </lineage>
</organism>
<dbReference type="EMBL" id="JAMKFB020000716">
    <property type="protein sequence ID" value="KAL0147991.1"/>
    <property type="molecule type" value="Genomic_DNA"/>
</dbReference>
<dbReference type="AlphaFoldDB" id="A0ABD0MHM1"/>
<keyword evidence="1" id="KW-0175">Coiled coil</keyword>